<gene>
    <name evidence="2" type="ORF">DWY25_04415</name>
</gene>
<protein>
    <recommendedName>
        <fullName evidence="4">ABC transporter Uup C-terminal domain-containing protein</fullName>
    </recommendedName>
</protein>
<sequence length="77" mass="9170">MNKERRKSLREIQSKLESLGQDLEALKDEEEEYRDNMPENLQESDRYQRADEVCDLLQEALESMDNAYQQIEEAVEC</sequence>
<comment type="caution">
    <text evidence="2">The sequence shown here is derived from an EMBL/GenBank/DDBJ whole genome shotgun (WGS) entry which is preliminary data.</text>
</comment>
<dbReference type="EMBL" id="QRUP01000004">
    <property type="protein sequence ID" value="RGR75485.1"/>
    <property type="molecule type" value="Genomic_DNA"/>
</dbReference>
<proteinExistence type="predicted"/>
<reference evidence="2 3" key="1">
    <citation type="submission" date="2018-08" db="EMBL/GenBank/DDBJ databases">
        <title>A genome reference for cultivated species of the human gut microbiota.</title>
        <authorList>
            <person name="Zou Y."/>
            <person name="Xue W."/>
            <person name="Luo G."/>
        </authorList>
    </citation>
    <scope>NUCLEOTIDE SEQUENCE [LARGE SCALE GENOMIC DNA]</scope>
    <source>
        <strain evidence="2 3">AF24-29</strain>
    </source>
</reference>
<dbReference type="GeneID" id="83014646"/>
<dbReference type="AlphaFoldDB" id="A0A412G4F2"/>
<dbReference type="Proteomes" id="UP000284178">
    <property type="component" value="Unassembled WGS sequence"/>
</dbReference>
<organism evidence="2 3">
    <name type="scientific">Holdemania filiformis</name>
    <dbReference type="NCBI Taxonomy" id="61171"/>
    <lineage>
        <taxon>Bacteria</taxon>
        <taxon>Bacillati</taxon>
        <taxon>Bacillota</taxon>
        <taxon>Erysipelotrichia</taxon>
        <taxon>Erysipelotrichales</taxon>
        <taxon>Erysipelotrichaceae</taxon>
        <taxon>Holdemania</taxon>
    </lineage>
</organism>
<dbReference type="RefSeq" id="WP_117894203.1">
    <property type="nucleotide sequence ID" value="NZ_CABJCV010000004.1"/>
</dbReference>
<feature type="coiled-coil region" evidence="1">
    <location>
        <begin position="9"/>
        <end position="74"/>
    </location>
</feature>
<name>A0A412G4F2_9FIRM</name>
<evidence type="ECO:0000313" key="3">
    <source>
        <dbReference type="Proteomes" id="UP000284178"/>
    </source>
</evidence>
<evidence type="ECO:0000313" key="2">
    <source>
        <dbReference type="EMBL" id="RGR75485.1"/>
    </source>
</evidence>
<keyword evidence="1" id="KW-0175">Coiled coil</keyword>
<evidence type="ECO:0000256" key="1">
    <source>
        <dbReference type="SAM" id="Coils"/>
    </source>
</evidence>
<evidence type="ECO:0008006" key="4">
    <source>
        <dbReference type="Google" id="ProtNLM"/>
    </source>
</evidence>
<accession>A0A412G4F2</accession>
<keyword evidence="3" id="KW-1185">Reference proteome</keyword>